<dbReference type="VEuPathDB" id="FungiDB:ASPCADRAFT_8374"/>
<feature type="region of interest" description="Disordered" evidence="1">
    <location>
        <begin position="28"/>
        <end position="62"/>
    </location>
</feature>
<evidence type="ECO:0000313" key="2">
    <source>
        <dbReference type="EMBL" id="OOF92738.1"/>
    </source>
</evidence>
<protein>
    <submittedName>
        <fullName evidence="2">Uncharacterized protein</fullName>
    </submittedName>
</protein>
<proteinExistence type="predicted"/>
<evidence type="ECO:0000256" key="1">
    <source>
        <dbReference type="SAM" id="MobiDB-lite"/>
    </source>
</evidence>
<sequence length="110" mass="12411">MREGIGRDRARERMAHRALYGVKEVADRPNSNHCPSFRNPFGASYEDIETGTDRGNLRGRATDVQNPKFPIMESLQYSDRHRQARLIYLAPLSTTDAAMVCSSHFRGIGS</sequence>
<organism evidence="2 3">
    <name type="scientific">Aspergillus carbonarius (strain ITEM 5010)</name>
    <dbReference type="NCBI Taxonomy" id="602072"/>
    <lineage>
        <taxon>Eukaryota</taxon>
        <taxon>Fungi</taxon>
        <taxon>Dikarya</taxon>
        <taxon>Ascomycota</taxon>
        <taxon>Pezizomycotina</taxon>
        <taxon>Eurotiomycetes</taxon>
        <taxon>Eurotiomycetidae</taxon>
        <taxon>Eurotiales</taxon>
        <taxon>Aspergillaceae</taxon>
        <taxon>Aspergillus</taxon>
        <taxon>Aspergillus subgen. Circumdati</taxon>
    </lineage>
</organism>
<keyword evidence="3" id="KW-1185">Reference proteome</keyword>
<gene>
    <name evidence="2" type="ORF">ASPCADRAFT_8374</name>
</gene>
<accession>A0A1R3RE28</accession>
<dbReference type="AlphaFoldDB" id="A0A1R3RE28"/>
<dbReference type="Proteomes" id="UP000188318">
    <property type="component" value="Unassembled WGS sequence"/>
</dbReference>
<evidence type="ECO:0000313" key="3">
    <source>
        <dbReference type="Proteomes" id="UP000188318"/>
    </source>
</evidence>
<reference evidence="3" key="1">
    <citation type="journal article" date="2017" name="Genome Biol.">
        <title>Comparative genomics reveals high biological diversity and specific adaptations in the industrially and medically important fungal genus Aspergillus.</title>
        <authorList>
            <person name="de Vries R.P."/>
            <person name="Riley R."/>
            <person name="Wiebenga A."/>
            <person name="Aguilar-Osorio G."/>
            <person name="Amillis S."/>
            <person name="Uchima C.A."/>
            <person name="Anderluh G."/>
            <person name="Asadollahi M."/>
            <person name="Askin M."/>
            <person name="Barry K."/>
            <person name="Battaglia E."/>
            <person name="Bayram O."/>
            <person name="Benocci T."/>
            <person name="Braus-Stromeyer S.A."/>
            <person name="Caldana C."/>
            <person name="Canovas D."/>
            <person name="Cerqueira G.C."/>
            <person name="Chen F."/>
            <person name="Chen W."/>
            <person name="Choi C."/>
            <person name="Clum A."/>
            <person name="Dos Santos R.A."/>
            <person name="Damasio A.R."/>
            <person name="Diallinas G."/>
            <person name="Emri T."/>
            <person name="Fekete E."/>
            <person name="Flipphi M."/>
            <person name="Freyberg S."/>
            <person name="Gallo A."/>
            <person name="Gournas C."/>
            <person name="Habgood R."/>
            <person name="Hainaut M."/>
            <person name="Harispe M.L."/>
            <person name="Henrissat B."/>
            <person name="Hilden K.S."/>
            <person name="Hope R."/>
            <person name="Hossain A."/>
            <person name="Karabika E."/>
            <person name="Karaffa L."/>
            <person name="Karanyi Z."/>
            <person name="Krasevec N."/>
            <person name="Kuo A."/>
            <person name="Kusch H."/>
            <person name="LaButti K."/>
            <person name="Lagendijk E.L."/>
            <person name="Lapidus A."/>
            <person name="Levasseur A."/>
            <person name="Lindquist E."/>
            <person name="Lipzen A."/>
            <person name="Logrieco A.F."/>
            <person name="MacCabe A."/>
            <person name="Maekelae M.R."/>
            <person name="Malavazi I."/>
            <person name="Melin P."/>
            <person name="Meyer V."/>
            <person name="Mielnichuk N."/>
            <person name="Miskei M."/>
            <person name="Molnar A.P."/>
            <person name="Mule G."/>
            <person name="Ngan C.Y."/>
            <person name="Orejas M."/>
            <person name="Orosz E."/>
            <person name="Ouedraogo J.P."/>
            <person name="Overkamp K.M."/>
            <person name="Park H.-S."/>
            <person name="Perrone G."/>
            <person name="Piumi F."/>
            <person name="Punt P.J."/>
            <person name="Ram A.F."/>
            <person name="Ramon A."/>
            <person name="Rauscher S."/>
            <person name="Record E."/>
            <person name="Riano-Pachon D.M."/>
            <person name="Robert V."/>
            <person name="Roehrig J."/>
            <person name="Ruller R."/>
            <person name="Salamov A."/>
            <person name="Salih N.S."/>
            <person name="Samson R.A."/>
            <person name="Sandor E."/>
            <person name="Sanguinetti M."/>
            <person name="Schuetze T."/>
            <person name="Sepcic K."/>
            <person name="Shelest E."/>
            <person name="Sherlock G."/>
            <person name="Sophianopoulou V."/>
            <person name="Squina F.M."/>
            <person name="Sun H."/>
            <person name="Susca A."/>
            <person name="Todd R.B."/>
            <person name="Tsang A."/>
            <person name="Unkles S.E."/>
            <person name="van de Wiele N."/>
            <person name="van Rossen-Uffink D."/>
            <person name="Oliveira J.V."/>
            <person name="Vesth T.C."/>
            <person name="Visser J."/>
            <person name="Yu J.-H."/>
            <person name="Zhou M."/>
            <person name="Andersen M.R."/>
            <person name="Archer D.B."/>
            <person name="Baker S.E."/>
            <person name="Benoit I."/>
            <person name="Brakhage A.A."/>
            <person name="Braus G.H."/>
            <person name="Fischer R."/>
            <person name="Frisvad J.C."/>
            <person name="Goldman G.H."/>
            <person name="Houbraken J."/>
            <person name="Oakley B."/>
            <person name="Pocsi I."/>
            <person name="Scazzocchio C."/>
            <person name="Seiboth B."/>
            <person name="vanKuyk P.A."/>
            <person name="Wortman J."/>
            <person name="Dyer P.S."/>
            <person name="Grigoriev I.V."/>
        </authorList>
    </citation>
    <scope>NUCLEOTIDE SEQUENCE [LARGE SCALE GENOMIC DNA]</scope>
    <source>
        <strain evidence="3">ITEM 5010</strain>
    </source>
</reference>
<name>A0A1R3RE28_ASPC5</name>
<dbReference type="EMBL" id="KV907506">
    <property type="protein sequence ID" value="OOF92738.1"/>
    <property type="molecule type" value="Genomic_DNA"/>
</dbReference>